<keyword evidence="2" id="KW-0812">Transmembrane</keyword>
<dbReference type="SUPFAM" id="SSF53822">
    <property type="entry name" value="Periplasmic binding protein-like I"/>
    <property type="match status" value="1"/>
</dbReference>
<dbReference type="AlphaFoldDB" id="A0AAD5QPA7"/>
<feature type="domain" description="Receptor ligand binding region" evidence="6">
    <location>
        <begin position="42"/>
        <end position="145"/>
    </location>
</feature>
<evidence type="ECO:0000259" key="6">
    <source>
        <dbReference type="Pfam" id="PF01094"/>
    </source>
</evidence>
<feature type="signal peptide" evidence="5">
    <location>
        <begin position="1"/>
        <end position="15"/>
    </location>
</feature>
<feature type="chain" id="PRO_5042216935" description="Receptor ligand binding region domain-containing protein" evidence="5">
    <location>
        <begin position="16"/>
        <end position="193"/>
    </location>
</feature>
<name>A0AAD5QPA7_PARTN</name>
<organism evidence="7 8">
    <name type="scientific">Parelaphostrongylus tenuis</name>
    <name type="common">Meningeal worm</name>
    <dbReference type="NCBI Taxonomy" id="148309"/>
    <lineage>
        <taxon>Eukaryota</taxon>
        <taxon>Metazoa</taxon>
        <taxon>Ecdysozoa</taxon>
        <taxon>Nematoda</taxon>
        <taxon>Chromadorea</taxon>
        <taxon>Rhabditida</taxon>
        <taxon>Rhabditina</taxon>
        <taxon>Rhabditomorpha</taxon>
        <taxon>Strongyloidea</taxon>
        <taxon>Metastrongylidae</taxon>
        <taxon>Parelaphostrongylus</taxon>
    </lineage>
</organism>
<evidence type="ECO:0000313" key="7">
    <source>
        <dbReference type="EMBL" id="KAJ1356679.1"/>
    </source>
</evidence>
<evidence type="ECO:0000256" key="5">
    <source>
        <dbReference type="SAM" id="SignalP"/>
    </source>
</evidence>
<keyword evidence="3" id="KW-1133">Transmembrane helix</keyword>
<evidence type="ECO:0000313" key="8">
    <source>
        <dbReference type="Proteomes" id="UP001196413"/>
    </source>
</evidence>
<dbReference type="Proteomes" id="UP001196413">
    <property type="component" value="Unassembled WGS sequence"/>
</dbReference>
<dbReference type="Gene3D" id="3.40.50.2300">
    <property type="match status" value="1"/>
</dbReference>
<evidence type="ECO:0000256" key="2">
    <source>
        <dbReference type="ARBA" id="ARBA00022692"/>
    </source>
</evidence>
<dbReference type="Pfam" id="PF01094">
    <property type="entry name" value="ANF_receptor"/>
    <property type="match status" value="1"/>
</dbReference>
<proteinExistence type="predicted"/>
<keyword evidence="4" id="KW-0472">Membrane</keyword>
<sequence>MVYLSFVFLLPIVFSQQKKKVKVGIAAVEKVLPSFIGFSRSGGAIGIAMDRMQMEGVSSGIEFEFYVNYTECNADTAVTVAIELMKKNNVDVVIAPPCLAPATVMAHLSTFYRKPLLGWGFLTNSDLSHPDIYPYVTKLTPDSFTKQSGIPENDVQFTDQMLRAKKSVRSSDSDEPQSLLQLATINKDDRWSV</sequence>
<gene>
    <name evidence="7" type="ORF">KIN20_014418</name>
</gene>
<protein>
    <recommendedName>
        <fullName evidence="6">Receptor ligand binding region domain-containing protein</fullName>
    </recommendedName>
</protein>
<evidence type="ECO:0000256" key="1">
    <source>
        <dbReference type="ARBA" id="ARBA00004370"/>
    </source>
</evidence>
<evidence type="ECO:0000256" key="4">
    <source>
        <dbReference type="ARBA" id="ARBA00023136"/>
    </source>
</evidence>
<comment type="caution">
    <text evidence="7">The sequence shown here is derived from an EMBL/GenBank/DDBJ whole genome shotgun (WGS) entry which is preliminary data.</text>
</comment>
<reference evidence="7" key="1">
    <citation type="submission" date="2021-06" db="EMBL/GenBank/DDBJ databases">
        <title>Parelaphostrongylus tenuis whole genome reference sequence.</title>
        <authorList>
            <person name="Garwood T.J."/>
            <person name="Larsen P.A."/>
            <person name="Fountain-Jones N.M."/>
            <person name="Garbe J.R."/>
            <person name="Macchietto M.G."/>
            <person name="Kania S.A."/>
            <person name="Gerhold R.W."/>
            <person name="Richards J.E."/>
            <person name="Wolf T.M."/>
        </authorList>
    </citation>
    <scope>NUCLEOTIDE SEQUENCE</scope>
    <source>
        <strain evidence="7">MNPRO001-30</strain>
        <tissue evidence="7">Meninges</tissue>
    </source>
</reference>
<keyword evidence="8" id="KW-1185">Reference proteome</keyword>
<comment type="subcellular location">
    <subcellularLocation>
        <location evidence="1">Membrane</location>
    </subcellularLocation>
</comment>
<dbReference type="InterPro" id="IPR028082">
    <property type="entry name" value="Peripla_BP_I"/>
</dbReference>
<dbReference type="GO" id="GO:0016020">
    <property type="term" value="C:membrane"/>
    <property type="evidence" value="ECO:0007669"/>
    <property type="project" value="UniProtKB-SubCell"/>
</dbReference>
<accession>A0AAD5QPA7</accession>
<keyword evidence="5" id="KW-0732">Signal</keyword>
<dbReference type="InterPro" id="IPR001828">
    <property type="entry name" value="ANF_lig-bd_rcpt"/>
</dbReference>
<evidence type="ECO:0000256" key="3">
    <source>
        <dbReference type="ARBA" id="ARBA00022989"/>
    </source>
</evidence>
<dbReference type="EMBL" id="JAHQIW010002865">
    <property type="protein sequence ID" value="KAJ1356679.1"/>
    <property type="molecule type" value="Genomic_DNA"/>
</dbReference>